<dbReference type="EMBL" id="JAEINI020000005">
    <property type="protein sequence ID" value="MCB5227146.1"/>
    <property type="molecule type" value="Genomic_DNA"/>
</dbReference>
<name>A0ABS8C488_9ALTE</name>
<gene>
    <name evidence="1" type="ORF">JAO78_010010</name>
</gene>
<protein>
    <submittedName>
        <fullName evidence="1">Uncharacterized protein</fullName>
    </submittedName>
</protein>
<sequence>MAKHTAFSLRLEQRVLWVTANGFWTKAIAQQYVREMRSLVLPISAKPWAVVLDIRQWEISPAEVFSLLNENTAWCFDNNLKHVETIGADNTMVMWQFTKATQAVKPADVVSTLKDDELAARQSLRAAGYLF</sequence>
<reference evidence="1 2" key="1">
    <citation type="submission" date="2021-10" db="EMBL/GenBank/DDBJ databases">
        <title>Alishewanella koreense sp. nov. isolated from seawater of southwestern coast in South Korea and the proposal for the reclassification of Rheinheimera perlucida and Rheinheimera tuosuensis as Arsukibacterium perlucida and Arsukibacterium tuosuensis.</title>
        <authorList>
            <person name="Kim K.H."/>
            <person name="Ruan W."/>
            <person name="Kim K.R."/>
            <person name="Baek J.H."/>
            <person name="Jeon C.O."/>
        </authorList>
    </citation>
    <scope>NUCLEOTIDE SEQUENCE [LARGE SCALE GENOMIC DNA]</scope>
    <source>
        <strain evidence="1 2">16-MA</strain>
    </source>
</reference>
<organism evidence="1 2">
    <name type="scientific">Alishewanella maricola</name>
    <dbReference type="NCBI Taxonomy" id="2795740"/>
    <lineage>
        <taxon>Bacteria</taxon>
        <taxon>Pseudomonadati</taxon>
        <taxon>Pseudomonadota</taxon>
        <taxon>Gammaproteobacteria</taxon>
        <taxon>Alteromonadales</taxon>
        <taxon>Alteromonadaceae</taxon>
        <taxon>Alishewanella</taxon>
    </lineage>
</organism>
<dbReference type="Proteomes" id="UP000633814">
    <property type="component" value="Unassembled WGS sequence"/>
</dbReference>
<proteinExistence type="predicted"/>
<evidence type="ECO:0000313" key="1">
    <source>
        <dbReference type="EMBL" id="MCB5227146.1"/>
    </source>
</evidence>
<keyword evidence="2" id="KW-1185">Reference proteome</keyword>
<dbReference type="RefSeq" id="WP_226751206.1">
    <property type="nucleotide sequence ID" value="NZ_JAEINI020000005.1"/>
</dbReference>
<comment type="caution">
    <text evidence="1">The sequence shown here is derived from an EMBL/GenBank/DDBJ whole genome shotgun (WGS) entry which is preliminary data.</text>
</comment>
<evidence type="ECO:0000313" key="2">
    <source>
        <dbReference type="Proteomes" id="UP000633814"/>
    </source>
</evidence>
<accession>A0ABS8C488</accession>